<dbReference type="InterPro" id="IPR002589">
    <property type="entry name" value="Macro_dom"/>
</dbReference>
<evidence type="ECO:0000259" key="1">
    <source>
        <dbReference type="PROSITE" id="PS51154"/>
    </source>
</evidence>
<comment type="caution">
    <text evidence="2">The sequence shown here is derived from an EMBL/GenBank/DDBJ whole genome shotgun (WGS) entry which is preliminary data.</text>
</comment>
<dbReference type="InterPro" id="IPR035793">
    <property type="entry name" value="Macro_GDAP2"/>
</dbReference>
<dbReference type="PANTHER" id="PTHR11106">
    <property type="entry name" value="GANGLIOSIDE INDUCED DIFFERENTIATION ASSOCIATED PROTEIN 2-RELATED"/>
    <property type="match status" value="1"/>
</dbReference>
<keyword evidence="3" id="KW-1185">Reference proteome</keyword>
<dbReference type="InterPro" id="IPR043472">
    <property type="entry name" value="Macro_dom-like"/>
</dbReference>
<reference evidence="2 3" key="1">
    <citation type="journal article" date="2015" name="Genome Biol. Evol.">
        <title>Comparative Genomics of a Bacterivorous Green Alga Reveals Evolutionary Causalities and Consequences of Phago-Mixotrophic Mode of Nutrition.</title>
        <authorList>
            <person name="Burns J.A."/>
            <person name="Paasch A."/>
            <person name="Narechania A."/>
            <person name="Kim E."/>
        </authorList>
    </citation>
    <scope>NUCLEOTIDE SEQUENCE [LARGE SCALE GENOMIC DNA]</scope>
    <source>
        <strain evidence="2 3">PLY_AMNH</strain>
    </source>
</reference>
<dbReference type="Proteomes" id="UP001190700">
    <property type="component" value="Unassembled WGS sequence"/>
</dbReference>
<accession>A0AAE0FEE3</accession>
<feature type="domain" description="Macro" evidence="1">
    <location>
        <begin position="43"/>
        <end position="222"/>
    </location>
</feature>
<dbReference type="SUPFAM" id="SSF52949">
    <property type="entry name" value="Macro domain-like"/>
    <property type="match status" value="1"/>
</dbReference>
<dbReference type="CDD" id="cd02905">
    <property type="entry name" value="Macro_GDAP2-like"/>
    <property type="match status" value="1"/>
</dbReference>
<evidence type="ECO:0000313" key="2">
    <source>
        <dbReference type="EMBL" id="KAK3258281.1"/>
    </source>
</evidence>
<protein>
    <recommendedName>
        <fullName evidence="1">Macro domain-containing protein</fullName>
    </recommendedName>
</protein>
<proteinExistence type="predicted"/>
<sequence>MKRVNPVALSSVPLLEDLYLTSGEDEFEAEYAEHGAEEGLCKEIRFPFDSKLNSKVRLYKGVPWALQVDAVVNSTTIHLDQTDEYKALYDGAGPGLQEECAALGGCKTGEARMTNAHNLPASKVIHTVGPRYALRYATAAENALCHAYRSCLEALVEEGLKSLSVGCIHLKSKGYPRNEAAHVAVRTVRRFLEKFGDKVDVIVFAISGPDYSHFAKVLPLYFPRSKAEEDRAQKLLPENTGNESGELVIPERDIRVASGPRGASWSLPG</sequence>
<dbReference type="Pfam" id="PF01661">
    <property type="entry name" value="Macro"/>
    <property type="match status" value="1"/>
</dbReference>
<dbReference type="PANTHER" id="PTHR11106:SF72">
    <property type="entry name" value="GANGLIOSIDE-INDUCED DIFFERENTIATION-ASSOCIATED PROTEIN 2"/>
    <property type="match status" value="1"/>
</dbReference>
<dbReference type="AlphaFoldDB" id="A0AAE0FEE3"/>
<organism evidence="2 3">
    <name type="scientific">Cymbomonas tetramitiformis</name>
    <dbReference type="NCBI Taxonomy" id="36881"/>
    <lineage>
        <taxon>Eukaryota</taxon>
        <taxon>Viridiplantae</taxon>
        <taxon>Chlorophyta</taxon>
        <taxon>Pyramimonadophyceae</taxon>
        <taxon>Pyramimonadales</taxon>
        <taxon>Pyramimonadaceae</taxon>
        <taxon>Cymbomonas</taxon>
    </lineage>
</organism>
<gene>
    <name evidence="2" type="ORF">CYMTET_32667</name>
</gene>
<evidence type="ECO:0000313" key="3">
    <source>
        <dbReference type="Proteomes" id="UP001190700"/>
    </source>
</evidence>
<dbReference type="Gene3D" id="3.40.220.10">
    <property type="entry name" value="Leucine Aminopeptidase, subunit E, domain 1"/>
    <property type="match status" value="1"/>
</dbReference>
<name>A0AAE0FEE3_9CHLO</name>
<dbReference type="EMBL" id="LGRX02019655">
    <property type="protein sequence ID" value="KAK3258281.1"/>
    <property type="molecule type" value="Genomic_DNA"/>
</dbReference>
<dbReference type="PROSITE" id="PS51154">
    <property type="entry name" value="MACRO"/>
    <property type="match status" value="1"/>
</dbReference>
<dbReference type="SMART" id="SM00506">
    <property type="entry name" value="A1pp"/>
    <property type="match status" value="1"/>
</dbReference>